<evidence type="ECO:0000256" key="2">
    <source>
        <dbReference type="ARBA" id="ARBA00006449"/>
    </source>
</evidence>
<keyword evidence="9" id="KW-1015">Disulfide bond</keyword>
<dbReference type="InterPro" id="IPR051588">
    <property type="entry name" value="Cobalamin_Transport"/>
</dbReference>
<evidence type="ECO:0000256" key="12">
    <source>
        <dbReference type="ARBA" id="ARBA00038518"/>
    </source>
</evidence>
<evidence type="ECO:0000256" key="3">
    <source>
        <dbReference type="ARBA" id="ARBA00022426"/>
    </source>
</evidence>
<sequence length="212" mass="23315">MAGLALLCLKNSNKYPREEVVYMKKAIRSIKDKILTSQGTDGQLGNIYSTPLAVQFLLALGGQSGKEPCSKAIRALLEAVVQGKFSNPMMMSQLLPVLHQKTYLNLANIKCDTVANKPLSIPTTFPDLHEVAIAEKPIHVRLVVEDHNFEEVIEVPSQSSLLDVLNTAQANSHFSFETKSSLYGPYLTAVNNVVGHWQLLKDSDISLLEGHC</sequence>
<dbReference type="PANTHER" id="PTHR10559:SF14">
    <property type="entry name" value="TRANSCOBALAMIN-2"/>
    <property type="match status" value="1"/>
</dbReference>
<protein>
    <recommendedName>
        <fullName evidence="13">Transcobalamin-2</fullName>
    </recommendedName>
    <alternativeName>
        <fullName evidence="14">Transcobalamin II</fullName>
    </alternativeName>
</protein>
<evidence type="ECO:0000256" key="11">
    <source>
        <dbReference type="ARBA" id="ARBA00037184"/>
    </source>
</evidence>
<keyword evidence="7" id="KW-0732">Signal</keyword>
<keyword evidence="10" id="KW-0170">Cobalt</keyword>
<name>A0ABN9ELS6_9NEOB</name>
<dbReference type="EMBL" id="CATNWA010015691">
    <property type="protein sequence ID" value="CAI9585824.1"/>
    <property type="molecule type" value="Genomic_DNA"/>
</dbReference>
<comment type="similarity">
    <text evidence="2">Belongs to the eukaryotic cobalamin transport proteins family.</text>
</comment>
<dbReference type="Gene3D" id="2.170.130.30">
    <property type="match status" value="1"/>
</dbReference>
<evidence type="ECO:0000256" key="8">
    <source>
        <dbReference type="ARBA" id="ARBA00023065"/>
    </source>
</evidence>
<evidence type="ECO:0000256" key="13">
    <source>
        <dbReference type="ARBA" id="ARBA00040958"/>
    </source>
</evidence>
<evidence type="ECO:0000256" key="6">
    <source>
        <dbReference type="ARBA" id="ARBA00022723"/>
    </source>
</evidence>
<reference evidence="15" key="1">
    <citation type="submission" date="2023-05" db="EMBL/GenBank/DDBJ databases">
        <authorList>
            <person name="Stuckert A."/>
        </authorList>
    </citation>
    <scope>NUCLEOTIDE SEQUENCE</scope>
</reference>
<evidence type="ECO:0000256" key="14">
    <source>
        <dbReference type="ARBA" id="ARBA00041463"/>
    </source>
</evidence>
<accession>A0ABN9ELS6</accession>
<evidence type="ECO:0000256" key="7">
    <source>
        <dbReference type="ARBA" id="ARBA00022729"/>
    </source>
</evidence>
<keyword evidence="8" id="KW-0406">Ion transport</keyword>
<proteinExistence type="inferred from homology"/>
<evidence type="ECO:0000256" key="4">
    <source>
        <dbReference type="ARBA" id="ARBA00022448"/>
    </source>
</evidence>
<keyword evidence="6" id="KW-0479">Metal-binding</keyword>
<keyword evidence="5" id="KW-0964">Secreted</keyword>
<comment type="subcellular location">
    <subcellularLocation>
        <location evidence="1">Secreted</location>
    </subcellularLocation>
</comment>
<organism evidence="15 16">
    <name type="scientific">Staurois parvus</name>
    <dbReference type="NCBI Taxonomy" id="386267"/>
    <lineage>
        <taxon>Eukaryota</taxon>
        <taxon>Metazoa</taxon>
        <taxon>Chordata</taxon>
        <taxon>Craniata</taxon>
        <taxon>Vertebrata</taxon>
        <taxon>Euteleostomi</taxon>
        <taxon>Amphibia</taxon>
        <taxon>Batrachia</taxon>
        <taxon>Anura</taxon>
        <taxon>Neobatrachia</taxon>
        <taxon>Ranoidea</taxon>
        <taxon>Ranidae</taxon>
        <taxon>Staurois</taxon>
    </lineage>
</organism>
<evidence type="ECO:0000256" key="1">
    <source>
        <dbReference type="ARBA" id="ARBA00004613"/>
    </source>
</evidence>
<gene>
    <name evidence="15" type="ORF">SPARVUS_LOCUS10274955</name>
</gene>
<evidence type="ECO:0000256" key="5">
    <source>
        <dbReference type="ARBA" id="ARBA00022525"/>
    </source>
</evidence>
<dbReference type="Pfam" id="PF01122">
    <property type="entry name" value="Cobalamin_bind"/>
    <property type="match status" value="1"/>
</dbReference>
<comment type="function">
    <text evidence="11">Primary vitamin B12-binding and transport protein. Delivers cobalamin to cells.</text>
</comment>
<evidence type="ECO:0000256" key="9">
    <source>
        <dbReference type="ARBA" id="ARBA00023157"/>
    </source>
</evidence>
<keyword evidence="4" id="KW-0813">Transport</keyword>
<evidence type="ECO:0000256" key="10">
    <source>
        <dbReference type="ARBA" id="ARBA00023285"/>
    </source>
</evidence>
<dbReference type="InterPro" id="IPR002157">
    <property type="entry name" value="Cbl-bd_prot"/>
</dbReference>
<dbReference type="PANTHER" id="PTHR10559">
    <property type="entry name" value="TRANSCOBALAMIN-1/GASTRIC INTRINSIC FACTOR"/>
    <property type="match status" value="1"/>
</dbReference>
<dbReference type="Proteomes" id="UP001162483">
    <property type="component" value="Unassembled WGS sequence"/>
</dbReference>
<dbReference type="Gene3D" id="1.50.10.20">
    <property type="match status" value="1"/>
</dbReference>
<evidence type="ECO:0000313" key="16">
    <source>
        <dbReference type="Proteomes" id="UP001162483"/>
    </source>
</evidence>
<evidence type="ECO:0000313" key="15">
    <source>
        <dbReference type="EMBL" id="CAI9585824.1"/>
    </source>
</evidence>
<keyword evidence="16" id="KW-1185">Reference proteome</keyword>
<keyword evidence="3" id="KW-0171">Cobalt transport</keyword>
<comment type="caution">
    <text evidence="15">The sequence shown here is derived from an EMBL/GenBank/DDBJ whole genome shotgun (WGS) entry which is preliminary data.</text>
</comment>
<comment type="subunit">
    <text evidence="12">Interacts with CD320 (via LDL-receptor class A domains).</text>
</comment>